<name>A0AAN7KFM9_TRANT</name>
<dbReference type="InterPro" id="IPR032675">
    <property type="entry name" value="LRR_dom_sf"/>
</dbReference>
<proteinExistence type="predicted"/>
<keyword evidence="10" id="KW-0472">Membrane</keyword>
<comment type="subcellular location">
    <subcellularLocation>
        <location evidence="1">Membrane</location>
        <topology evidence="1">Single-pass membrane protein</topology>
    </subcellularLocation>
    <subcellularLocation>
        <location evidence="2">Secreted</location>
        <location evidence="2">Cell wall</location>
    </subcellularLocation>
</comment>
<evidence type="ECO:0000256" key="15">
    <source>
        <dbReference type="SAM" id="SignalP"/>
    </source>
</evidence>
<keyword evidence="12" id="KW-0379">Hydroxylation</keyword>
<keyword evidence="7 15" id="KW-0732">Signal</keyword>
<keyword evidence="5" id="KW-0433">Leucine-rich repeat</keyword>
<comment type="caution">
    <text evidence="17">The sequence shown here is derived from an EMBL/GenBank/DDBJ whole genome shotgun (WGS) entry which is preliminary data.</text>
</comment>
<dbReference type="Pfam" id="PF08263">
    <property type="entry name" value="LRRNT_2"/>
    <property type="match status" value="1"/>
</dbReference>
<evidence type="ECO:0000313" key="18">
    <source>
        <dbReference type="Proteomes" id="UP001346149"/>
    </source>
</evidence>
<dbReference type="PANTHER" id="PTHR32093:SF86">
    <property type="entry name" value="EXTENSIN-LIKE PROTEIN"/>
    <property type="match status" value="1"/>
</dbReference>
<evidence type="ECO:0000256" key="11">
    <source>
        <dbReference type="ARBA" id="ARBA00023170"/>
    </source>
</evidence>
<keyword evidence="4" id="KW-0964">Secreted</keyword>
<organism evidence="17 18">
    <name type="scientific">Trapa natans</name>
    <name type="common">Water chestnut</name>
    <dbReference type="NCBI Taxonomy" id="22666"/>
    <lineage>
        <taxon>Eukaryota</taxon>
        <taxon>Viridiplantae</taxon>
        <taxon>Streptophyta</taxon>
        <taxon>Embryophyta</taxon>
        <taxon>Tracheophyta</taxon>
        <taxon>Spermatophyta</taxon>
        <taxon>Magnoliopsida</taxon>
        <taxon>eudicotyledons</taxon>
        <taxon>Gunneridae</taxon>
        <taxon>Pentapetalae</taxon>
        <taxon>rosids</taxon>
        <taxon>malvids</taxon>
        <taxon>Myrtales</taxon>
        <taxon>Lythraceae</taxon>
        <taxon>Trapa</taxon>
    </lineage>
</organism>
<dbReference type="Gene3D" id="3.80.10.10">
    <property type="entry name" value="Ribonuclease Inhibitor"/>
    <property type="match status" value="2"/>
</dbReference>
<sequence length="440" mass="45940">MGRKSYLLFLLFLLHFLLHNVLTPPSVVAAGGFGIGIGIGGSGGGGGGVWVGGGFETPMAPPSYGVGGGLDVAYRALQAWKASITSDPHGLLRSWVGPNVCSYKGVFCSSTFQDEGGGGGGGGGGPYVVGIDLNRANLEGSLVEDLAALTRLTLIHLNSNRFSGTIPAGFQALVSLQELDLSNNHLSGPFPAVILSMPSLVYLDLRFNGFYGPLPEILFSRPGLDAILLNDNRFYGEIPVSLLGSQASVINLANNQLSGSIPASFGLGLDGSKVREILLLNNRLTGCIPQGIGLFSDVEVFDVSRNSLTGHLPDTISCLDRIEVLNVGHNRLTGILPEMVCSLRTLLNLTLAYNFFSGFSQGCSRLLYGGVGFDFSANCIPEWQLQRPPLECSAGGAGAGLSCFRVPVVEPIVCGAMGFLGRAISGLSSTPTPPSTSHPP</sequence>
<dbReference type="Pfam" id="PF00560">
    <property type="entry name" value="LRR_1"/>
    <property type="match status" value="3"/>
</dbReference>
<dbReference type="GO" id="GO:0016020">
    <property type="term" value="C:membrane"/>
    <property type="evidence" value="ECO:0007669"/>
    <property type="project" value="UniProtKB-SubCell"/>
</dbReference>
<evidence type="ECO:0000256" key="6">
    <source>
        <dbReference type="ARBA" id="ARBA00022692"/>
    </source>
</evidence>
<evidence type="ECO:0000256" key="12">
    <source>
        <dbReference type="ARBA" id="ARBA00023278"/>
    </source>
</evidence>
<reference evidence="17 18" key="1">
    <citation type="journal article" date="2023" name="Hortic Res">
        <title>Pangenome of water caltrop reveals structural variations and asymmetric subgenome divergence after allopolyploidization.</title>
        <authorList>
            <person name="Zhang X."/>
            <person name="Chen Y."/>
            <person name="Wang L."/>
            <person name="Yuan Y."/>
            <person name="Fang M."/>
            <person name="Shi L."/>
            <person name="Lu R."/>
            <person name="Comes H.P."/>
            <person name="Ma Y."/>
            <person name="Chen Y."/>
            <person name="Huang G."/>
            <person name="Zhou Y."/>
            <person name="Zheng Z."/>
            <person name="Qiu Y."/>
        </authorList>
    </citation>
    <scope>NUCLEOTIDE SEQUENCE [LARGE SCALE GENOMIC DNA]</scope>
    <source>
        <strain evidence="17">F231</strain>
    </source>
</reference>
<evidence type="ECO:0000256" key="7">
    <source>
        <dbReference type="ARBA" id="ARBA00022729"/>
    </source>
</evidence>
<keyword evidence="8" id="KW-0677">Repeat</keyword>
<keyword evidence="18" id="KW-1185">Reference proteome</keyword>
<evidence type="ECO:0000256" key="2">
    <source>
        <dbReference type="ARBA" id="ARBA00004191"/>
    </source>
</evidence>
<feature type="signal peptide" evidence="15">
    <location>
        <begin position="1"/>
        <end position="23"/>
    </location>
</feature>
<evidence type="ECO:0000256" key="5">
    <source>
        <dbReference type="ARBA" id="ARBA00022614"/>
    </source>
</evidence>
<dbReference type="AlphaFoldDB" id="A0AAN7KFM9"/>
<dbReference type="Proteomes" id="UP001346149">
    <property type="component" value="Unassembled WGS sequence"/>
</dbReference>
<accession>A0AAN7KFM9</accession>
<keyword evidence="3" id="KW-0134">Cell wall</keyword>
<dbReference type="SUPFAM" id="SSF52058">
    <property type="entry name" value="L domain-like"/>
    <property type="match status" value="1"/>
</dbReference>
<dbReference type="InterPro" id="IPR001611">
    <property type="entry name" value="Leu-rich_rpt"/>
</dbReference>
<dbReference type="GO" id="GO:0071555">
    <property type="term" value="P:cell wall organization"/>
    <property type="evidence" value="ECO:0007669"/>
    <property type="project" value="UniProtKB-KW"/>
</dbReference>
<keyword evidence="11" id="KW-0675">Receptor</keyword>
<keyword evidence="6" id="KW-0812">Transmembrane</keyword>
<dbReference type="EMBL" id="JAXQNO010000024">
    <property type="protein sequence ID" value="KAK4762832.1"/>
    <property type="molecule type" value="Genomic_DNA"/>
</dbReference>
<dbReference type="Pfam" id="PF13855">
    <property type="entry name" value="LRR_8"/>
    <property type="match status" value="1"/>
</dbReference>
<feature type="domain" description="Leucine-rich repeat-containing N-terminal plant-type" evidence="16">
    <location>
        <begin position="75"/>
        <end position="109"/>
    </location>
</feature>
<dbReference type="InterPro" id="IPR013210">
    <property type="entry name" value="LRR_N_plant-typ"/>
</dbReference>
<evidence type="ECO:0000256" key="3">
    <source>
        <dbReference type="ARBA" id="ARBA00022512"/>
    </source>
</evidence>
<evidence type="ECO:0000313" key="17">
    <source>
        <dbReference type="EMBL" id="KAK4762832.1"/>
    </source>
</evidence>
<feature type="chain" id="PRO_5042848422" description="Cell wall hydroxyproline-rich glycoprotein" evidence="15">
    <location>
        <begin position="24"/>
        <end position="440"/>
    </location>
</feature>
<gene>
    <name evidence="17" type="ORF">SAY86_008600</name>
</gene>
<evidence type="ECO:0000256" key="8">
    <source>
        <dbReference type="ARBA" id="ARBA00022737"/>
    </source>
</evidence>
<protein>
    <recommendedName>
        <fullName evidence="14">Cell wall hydroxyproline-rich glycoprotein</fullName>
    </recommendedName>
</protein>
<dbReference type="InterPro" id="IPR051582">
    <property type="entry name" value="LRR_extensin-like_regulator"/>
</dbReference>
<keyword evidence="13" id="KW-0961">Cell wall biogenesis/degradation</keyword>
<keyword evidence="9" id="KW-1133">Transmembrane helix</keyword>
<evidence type="ECO:0000256" key="1">
    <source>
        <dbReference type="ARBA" id="ARBA00004167"/>
    </source>
</evidence>
<evidence type="ECO:0000259" key="16">
    <source>
        <dbReference type="Pfam" id="PF08263"/>
    </source>
</evidence>
<evidence type="ECO:0000256" key="9">
    <source>
        <dbReference type="ARBA" id="ARBA00022989"/>
    </source>
</evidence>
<dbReference type="FunFam" id="3.80.10.10:FF:000129">
    <property type="entry name" value="Leucine-rich repeat receptor-like kinase"/>
    <property type="match status" value="1"/>
</dbReference>
<evidence type="ECO:0000256" key="14">
    <source>
        <dbReference type="ARBA" id="ARBA00041871"/>
    </source>
</evidence>
<evidence type="ECO:0000256" key="10">
    <source>
        <dbReference type="ARBA" id="ARBA00023136"/>
    </source>
</evidence>
<dbReference type="PANTHER" id="PTHR32093">
    <property type="entry name" value="LEUCINE-RICH REPEAT EXTENSIN-LIKE PROTEIN 3-RELATED"/>
    <property type="match status" value="1"/>
</dbReference>
<evidence type="ECO:0000256" key="13">
    <source>
        <dbReference type="ARBA" id="ARBA00023316"/>
    </source>
</evidence>
<evidence type="ECO:0000256" key="4">
    <source>
        <dbReference type="ARBA" id="ARBA00022525"/>
    </source>
</evidence>